<evidence type="ECO:0000313" key="2">
    <source>
        <dbReference type="EnsemblMetazoa" id="CJA36677.1"/>
    </source>
</evidence>
<keyword evidence="3" id="KW-1185">Reference proteome</keyword>
<proteinExistence type="predicted"/>
<evidence type="ECO:0000313" key="3">
    <source>
        <dbReference type="Proteomes" id="UP000005237"/>
    </source>
</evidence>
<evidence type="ECO:0000256" key="1">
    <source>
        <dbReference type="SAM" id="MobiDB-lite"/>
    </source>
</evidence>
<name>A0A8R1IRI6_CAEJA</name>
<dbReference type="Proteomes" id="UP000005237">
    <property type="component" value="Unassembled WGS sequence"/>
</dbReference>
<dbReference type="AlphaFoldDB" id="A0A8R1IRI6"/>
<feature type="region of interest" description="Disordered" evidence="1">
    <location>
        <begin position="1"/>
        <end position="20"/>
    </location>
</feature>
<reference evidence="2" key="2">
    <citation type="submission" date="2022-06" db="UniProtKB">
        <authorList>
            <consortium name="EnsemblMetazoa"/>
        </authorList>
    </citation>
    <scope>IDENTIFICATION</scope>
    <source>
        <strain evidence="2">DF5081</strain>
    </source>
</reference>
<reference evidence="3" key="1">
    <citation type="submission" date="2010-08" db="EMBL/GenBank/DDBJ databases">
        <authorList>
            <consortium name="Caenorhabditis japonica Sequencing Consortium"/>
            <person name="Wilson R.K."/>
        </authorList>
    </citation>
    <scope>NUCLEOTIDE SEQUENCE [LARGE SCALE GENOMIC DNA]</scope>
    <source>
        <strain evidence="3">DF5081</strain>
    </source>
</reference>
<protein>
    <submittedName>
        <fullName evidence="2">Uncharacterized protein</fullName>
    </submittedName>
</protein>
<sequence length="67" mass="7613">MGGGSKTVFRLPTGKNNKRNSMDQEQFINLYVRSEITIPQIPMINSVKIVNCGALSDQYCQFYIRPT</sequence>
<organism evidence="2 3">
    <name type="scientific">Caenorhabditis japonica</name>
    <dbReference type="NCBI Taxonomy" id="281687"/>
    <lineage>
        <taxon>Eukaryota</taxon>
        <taxon>Metazoa</taxon>
        <taxon>Ecdysozoa</taxon>
        <taxon>Nematoda</taxon>
        <taxon>Chromadorea</taxon>
        <taxon>Rhabditida</taxon>
        <taxon>Rhabditina</taxon>
        <taxon>Rhabditomorpha</taxon>
        <taxon>Rhabditoidea</taxon>
        <taxon>Rhabditidae</taxon>
        <taxon>Peloderinae</taxon>
        <taxon>Caenorhabditis</taxon>
    </lineage>
</organism>
<dbReference type="EnsemblMetazoa" id="CJA36677.1">
    <property type="protein sequence ID" value="CJA36677.1"/>
    <property type="gene ID" value="WBGene00212524"/>
</dbReference>
<accession>A0A8R1IRI6</accession>